<feature type="domain" description="Glycoside hydrolase family 2 catalytic" evidence="3">
    <location>
        <begin position="654"/>
        <end position="715"/>
    </location>
</feature>
<dbReference type="EMBL" id="QMFB01000008">
    <property type="protein sequence ID" value="RAV20314.1"/>
    <property type="molecule type" value="Genomic_DNA"/>
</dbReference>
<name>A0A329MKI8_9BACL</name>
<dbReference type="Gene3D" id="3.20.20.80">
    <property type="entry name" value="Glycosidases"/>
    <property type="match status" value="1"/>
</dbReference>
<dbReference type="InterPro" id="IPR008979">
    <property type="entry name" value="Galactose-bd-like_sf"/>
</dbReference>
<comment type="caution">
    <text evidence="4">The sequence shown here is derived from an EMBL/GenBank/DDBJ whole genome shotgun (WGS) entry which is preliminary data.</text>
</comment>
<dbReference type="InterPro" id="IPR003305">
    <property type="entry name" value="CenC_carb-bd"/>
</dbReference>
<evidence type="ECO:0000256" key="1">
    <source>
        <dbReference type="ARBA" id="ARBA00022801"/>
    </source>
</evidence>
<dbReference type="Proteomes" id="UP000250369">
    <property type="component" value="Unassembled WGS sequence"/>
</dbReference>
<dbReference type="InterPro" id="IPR006103">
    <property type="entry name" value="Glyco_hydro_2_cat"/>
</dbReference>
<keyword evidence="1" id="KW-0378">Hydrolase</keyword>
<evidence type="ECO:0000259" key="3">
    <source>
        <dbReference type="Pfam" id="PF02836"/>
    </source>
</evidence>
<proteinExistence type="predicted"/>
<feature type="domain" description="CBM-cenC" evidence="2">
    <location>
        <begin position="40"/>
        <end position="165"/>
    </location>
</feature>
<reference evidence="4 5" key="1">
    <citation type="journal article" date="2009" name="Int. J. Syst. Evol. Microbiol.">
        <title>Paenibacillus contaminans sp. nov., isolated from a contaminated laboratory plate.</title>
        <authorList>
            <person name="Chou J.H."/>
            <person name="Lee J.H."/>
            <person name="Lin M.C."/>
            <person name="Chang P.S."/>
            <person name="Arun A.B."/>
            <person name="Young C.C."/>
            <person name="Chen W.M."/>
        </authorList>
    </citation>
    <scope>NUCLEOTIDE SEQUENCE [LARGE SCALE GENOMIC DNA]</scope>
    <source>
        <strain evidence="4 5">CKOBP-6</strain>
    </source>
</reference>
<protein>
    <submittedName>
        <fullName evidence="4">Uncharacterized protein</fullName>
    </submittedName>
</protein>
<dbReference type="SUPFAM" id="SSF49785">
    <property type="entry name" value="Galactose-binding domain-like"/>
    <property type="match status" value="3"/>
</dbReference>
<gene>
    <name evidence="4" type="ORF">DQG23_15170</name>
</gene>
<dbReference type="Gene3D" id="2.60.120.260">
    <property type="entry name" value="Galactose-binding domain-like"/>
    <property type="match status" value="3"/>
</dbReference>
<keyword evidence="5" id="KW-1185">Reference proteome</keyword>
<dbReference type="AlphaFoldDB" id="A0A329MKI8"/>
<dbReference type="OrthoDB" id="9809277at2"/>
<evidence type="ECO:0000313" key="4">
    <source>
        <dbReference type="EMBL" id="RAV20314.1"/>
    </source>
</evidence>
<dbReference type="Pfam" id="PF02836">
    <property type="entry name" value="Glyco_hydro_2_C"/>
    <property type="match status" value="1"/>
</dbReference>
<accession>A0A329MKI8</accession>
<sequence length="927" mass="101278">MSKGWRRGIAIWLPAFLVLGLLSLLPIMQRSVMAQSYENMQTNPGFEANWTGWAANGTAALDTAAHSGSKSAKIVADSQNEWNVIASGTRMNAIEGQSFRLDAYIKDTITTSSLMIGLRFSNASDETVQYLWYPASHSSNWTRQGDTFIAPKRSTNVQIYIWMPTEAAGTAWLDDLQLSSDNLASDSGFELNNGSWSGPAIVYDASTARTGSKSAKMTGSSHAFNAISTTTALPSNENQEFTLKAFSKDTITSGTFQIGLRYINAAGTSISYDWVTAANSSSWHQTVLKAKTPAGTRSVQIYFWLSQDAVGSVWIDDIVWQSQNLLLNSGFENNYDGWSSLEGVIDTTTSYDGARSFKLVGNSAQPWNVAADSNLISAKEGDSIKLQAVIKSALTAGGLKMGLRYIQADGTTSISFAWYDAALSSSWKMNEEVFFAPAGTEYVQAYFLLSQDAAGSVWIDNTVLSKEPDPFSFTLTEKHKWSNETTVNANFGITLAKGSLSEYKVKIERFDFGGTVPVFSKEYTSLSASFTDSFALSGHPLGYSIYKAHLIRKIDGSTIVTVIQELQKVDPYTYSVLPNTSSVTFSSNKAELLNGNSFLTRNLYNVGPTHFAIVKDRGFNTVLAAERDGYTMTQVLDMAHAAGLKASAALFLDTSSVDLTYIENTVNAVKNHPALHYWVLNDEPDGNGVAPANMQAAYNLVKSLDTNHPVTFVLTYKNSIANGTYNGATDMINTDPYPVPYFDLGTYLINRTDTAAAVGKPVAMTIQSFGRYALWSREPLPEETRAMTYLAINHGAKSTAYYSYVDVDGLGGYLWNMPADSPQLWAMYKVLNQELELLKDVIGAANVTQTITASSADIDLKLRSYNGMDYLFAVNKTNKEVTAAFSGVGLMNKASADIVYENRAKAISGSTFSDTFSPYMVHIYKLD</sequence>
<dbReference type="GO" id="GO:0005975">
    <property type="term" value="P:carbohydrate metabolic process"/>
    <property type="evidence" value="ECO:0007669"/>
    <property type="project" value="InterPro"/>
</dbReference>
<dbReference type="SUPFAM" id="SSF51445">
    <property type="entry name" value="(Trans)glycosidases"/>
    <property type="match status" value="1"/>
</dbReference>
<dbReference type="GO" id="GO:0004553">
    <property type="term" value="F:hydrolase activity, hydrolyzing O-glycosyl compounds"/>
    <property type="evidence" value="ECO:0007669"/>
    <property type="project" value="InterPro"/>
</dbReference>
<evidence type="ECO:0000313" key="5">
    <source>
        <dbReference type="Proteomes" id="UP000250369"/>
    </source>
</evidence>
<dbReference type="InterPro" id="IPR017853">
    <property type="entry name" value="GH"/>
</dbReference>
<organism evidence="4 5">
    <name type="scientific">Paenibacillus contaminans</name>
    <dbReference type="NCBI Taxonomy" id="450362"/>
    <lineage>
        <taxon>Bacteria</taxon>
        <taxon>Bacillati</taxon>
        <taxon>Bacillota</taxon>
        <taxon>Bacilli</taxon>
        <taxon>Bacillales</taxon>
        <taxon>Paenibacillaceae</taxon>
        <taxon>Paenibacillus</taxon>
    </lineage>
</organism>
<dbReference type="RefSeq" id="WP_113031710.1">
    <property type="nucleotide sequence ID" value="NZ_QMFB01000008.1"/>
</dbReference>
<dbReference type="Pfam" id="PF02018">
    <property type="entry name" value="CBM_4_9"/>
    <property type="match status" value="1"/>
</dbReference>
<evidence type="ECO:0000259" key="2">
    <source>
        <dbReference type="Pfam" id="PF02018"/>
    </source>
</evidence>